<evidence type="ECO:0000256" key="4">
    <source>
        <dbReference type="ARBA" id="ARBA00022801"/>
    </source>
</evidence>
<dbReference type="Proteomes" id="UP001220478">
    <property type="component" value="Chromosome"/>
</dbReference>
<dbReference type="EC" id="3.1.-.-" evidence="5"/>
<dbReference type="SMART" id="SM00732">
    <property type="entry name" value="YqgFc"/>
    <property type="match status" value="1"/>
</dbReference>
<keyword evidence="8" id="KW-1185">Reference proteome</keyword>
<evidence type="ECO:0000259" key="6">
    <source>
        <dbReference type="SMART" id="SM00732"/>
    </source>
</evidence>
<evidence type="ECO:0000256" key="1">
    <source>
        <dbReference type="ARBA" id="ARBA00022490"/>
    </source>
</evidence>
<dbReference type="RefSeq" id="WP_315568016.1">
    <property type="nucleotide sequence ID" value="NZ_CP118866.1"/>
</dbReference>
<evidence type="ECO:0000256" key="3">
    <source>
        <dbReference type="ARBA" id="ARBA00022722"/>
    </source>
</evidence>
<dbReference type="Gene3D" id="3.30.420.140">
    <property type="entry name" value="YqgF/RNase H-like domain"/>
    <property type="match status" value="1"/>
</dbReference>
<dbReference type="Pfam" id="PF03652">
    <property type="entry name" value="RuvX"/>
    <property type="match status" value="1"/>
</dbReference>
<dbReference type="CDD" id="cd16964">
    <property type="entry name" value="YqgF"/>
    <property type="match status" value="1"/>
</dbReference>
<dbReference type="SUPFAM" id="SSF53098">
    <property type="entry name" value="Ribonuclease H-like"/>
    <property type="match status" value="1"/>
</dbReference>
<keyword evidence="2 5" id="KW-0690">Ribosome biogenesis</keyword>
<keyword evidence="4 5" id="KW-0378">Hydrolase</keyword>
<dbReference type="EMBL" id="CP118868">
    <property type="protein sequence ID" value="WEG35528.1"/>
    <property type="molecule type" value="Genomic_DNA"/>
</dbReference>
<comment type="subcellular location">
    <subcellularLocation>
        <location evidence="5">Cytoplasm</location>
    </subcellularLocation>
</comment>
<keyword evidence="1 5" id="KW-0963">Cytoplasm</keyword>
<organism evidence="7 8">
    <name type="scientific">Amygdalobacter indicium</name>
    <dbReference type="NCBI Taxonomy" id="3029272"/>
    <lineage>
        <taxon>Bacteria</taxon>
        <taxon>Bacillati</taxon>
        <taxon>Bacillota</taxon>
        <taxon>Clostridia</taxon>
        <taxon>Eubacteriales</taxon>
        <taxon>Oscillospiraceae</taxon>
        <taxon>Amygdalobacter</taxon>
    </lineage>
</organism>
<keyword evidence="3 5" id="KW-0540">Nuclease</keyword>
<dbReference type="InterPro" id="IPR037027">
    <property type="entry name" value="YqgF/RNaseH-like_dom_sf"/>
</dbReference>
<dbReference type="InterPro" id="IPR006641">
    <property type="entry name" value="YqgF/RNaseH-like_dom"/>
</dbReference>
<dbReference type="InterPro" id="IPR012337">
    <property type="entry name" value="RNaseH-like_sf"/>
</dbReference>
<dbReference type="PANTHER" id="PTHR33317">
    <property type="entry name" value="POLYNUCLEOTIDYL TRANSFERASE, RIBONUCLEASE H-LIKE SUPERFAMILY PROTEIN"/>
    <property type="match status" value="1"/>
</dbReference>
<evidence type="ECO:0000313" key="8">
    <source>
        <dbReference type="Proteomes" id="UP001220478"/>
    </source>
</evidence>
<dbReference type="PANTHER" id="PTHR33317:SF4">
    <property type="entry name" value="POLYNUCLEOTIDYL TRANSFERASE, RIBONUCLEASE H-LIKE SUPERFAMILY PROTEIN"/>
    <property type="match status" value="1"/>
</dbReference>
<comment type="function">
    <text evidence="5">Could be a nuclease involved in processing of the 5'-end of pre-16S rRNA.</text>
</comment>
<evidence type="ECO:0000256" key="5">
    <source>
        <dbReference type="HAMAP-Rule" id="MF_00651"/>
    </source>
</evidence>
<name>A0ABY8C4B3_9FIRM</name>
<evidence type="ECO:0000313" key="7">
    <source>
        <dbReference type="EMBL" id="WEG35528.1"/>
    </source>
</evidence>
<proteinExistence type="inferred from homology"/>
<dbReference type="InterPro" id="IPR005227">
    <property type="entry name" value="YqgF"/>
</dbReference>
<feature type="domain" description="YqgF/RNase H-like" evidence="6">
    <location>
        <begin position="2"/>
        <end position="104"/>
    </location>
</feature>
<comment type="similarity">
    <text evidence="5">Belongs to the YqgF HJR family.</text>
</comment>
<sequence length="141" mass="15532">MSRVLGIDYGSVRIGVAISDPMGLFARGIRTIPNKQGALPQIIEELLDLIKLQEVSEIVVGLPRRTDGKVSESEIAAREFGTTLQAAAGLPLTYFDERFTTVIAHQILNASAKKRNSQAKRQVVDQIAAEIILQNYLDSRR</sequence>
<evidence type="ECO:0000256" key="2">
    <source>
        <dbReference type="ARBA" id="ARBA00022517"/>
    </source>
</evidence>
<accession>A0ABY8C4B3</accession>
<dbReference type="HAMAP" id="MF_00651">
    <property type="entry name" value="Nuclease_YqgF"/>
    <property type="match status" value="1"/>
</dbReference>
<gene>
    <name evidence="7" type="primary">ruvX</name>
    <name evidence="7" type="ORF">PYS61_06285</name>
</gene>
<protein>
    <recommendedName>
        <fullName evidence="5">Putative pre-16S rRNA nuclease</fullName>
        <ecNumber evidence="5">3.1.-.-</ecNumber>
    </recommendedName>
</protein>
<dbReference type="NCBIfam" id="TIGR00250">
    <property type="entry name" value="RNAse_H_YqgF"/>
    <property type="match status" value="1"/>
</dbReference>
<reference evidence="7 8" key="1">
    <citation type="submission" date="2023-02" db="EMBL/GenBank/DDBJ databases">
        <title>Novel Oscillospiraceae bacterial genomes.</title>
        <authorList>
            <person name="Srinivasan S."/>
            <person name="Austin M.N."/>
            <person name="Fiedler T.L."/>
            <person name="Strenk S.M."/>
            <person name="Agnew K.J."/>
            <person name="Nagana Gowda G.A."/>
            <person name="Raftery D."/>
            <person name="Beamer M.A."/>
            <person name="Achilles S.L."/>
            <person name="Wiesenfeld H.C."/>
            <person name="Fredricks D.N."/>
            <person name="Hillier S.L."/>
        </authorList>
    </citation>
    <scope>NUCLEOTIDE SEQUENCE [LARGE SCALE GENOMIC DNA]</scope>
    <source>
        <strain evidence="7 8">CHIC02 1186E3-8</strain>
    </source>
</reference>